<comment type="caution">
    <text evidence="2">The sequence shown here is derived from an EMBL/GenBank/DDBJ whole genome shotgun (WGS) entry which is preliminary data.</text>
</comment>
<evidence type="ECO:0000313" key="3">
    <source>
        <dbReference type="Proteomes" id="UP000248021"/>
    </source>
</evidence>
<dbReference type="GO" id="GO:0046872">
    <property type="term" value="F:metal ion binding"/>
    <property type="evidence" value="ECO:0007669"/>
    <property type="project" value="UniProtKB-KW"/>
</dbReference>
<dbReference type="PANTHER" id="PTHR34448:SF1">
    <property type="entry name" value="BLL6088 PROTEIN"/>
    <property type="match status" value="1"/>
</dbReference>
<dbReference type="SUPFAM" id="SSF144052">
    <property type="entry name" value="Thermophilic metalloprotease-like"/>
    <property type="match status" value="1"/>
</dbReference>
<proteinExistence type="predicted"/>
<dbReference type="PANTHER" id="PTHR34448">
    <property type="entry name" value="AMINOPEPTIDASE"/>
    <property type="match status" value="1"/>
</dbReference>
<dbReference type="InterPro" id="IPR052170">
    <property type="entry name" value="M29_Exopeptidase"/>
</dbReference>
<evidence type="ECO:0000313" key="2">
    <source>
        <dbReference type="EMBL" id="PXW54234.1"/>
    </source>
</evidence>
<gene>
    <name evidence="2" type="ORF">C7450_112263</name>
</gene>
<reference evidence="2 3" key="1">
    <citation type="submission" date="2018-05" db="EMBL/GenBank/DDBJ databases">
        <title>Genomic Encyclopedia of Type Strains, Phase IV (KMG-IV): sequencing the most valuable type-strain genomes for metagenomic binning, comparative biology and taxonomic classification.</title>
        <authorList>
            <person name="Goeker M."/>
        </authorList>
    </citation>
    <scope>NUCLEOTIDE SEQUENCE [LARGE SCALE GENOMIC DNA]</scope>
    <source>
        <strain evidence="2 3">DSM 6462</strain>
    </source>
</reference>
<sequence>MMLADRIEGKWIDAFTEVIGRCGVKPGDTAAILSETQSRALNVHLAELALLRLGARPFHIMLPTPRNPHPVPLRSTGASTAIAGLEPVITALSQAGFIVDCTVEGPMHAPETPAILKSGARILSISNEHPEALERMRPDPRLEQQVRAAARLARASRRMTVTSAAGTDLTIDMGGASTVGVWGWTEKPGTLAHWPGGIVVSFPAKGTVNGTLVLDRGDINLTFKRYLETPIRLTLVDDYITDIAGEGTDATLMRRYLEAWGDREAYAVSHVGWGMNPGARYEALTMYDQRDTNGTELRAVPGNFLFSTGANEFAGRFTAGHFDIPVMNTTITLDGTVVVKDGALQDVFG</sequence>
<organism evidence="2 3">
    <name type="scientific">Chelatococcus asaccharovorans</name>
    <dbReference type="NCBI Taxonomy" id="28210"/>
    <lineage>
        <taxon>Bacteria</taxon>
        <taxon>Pseudomonadati</taxon>
        <taxon>Pseudomonadota</taxon>
        <taxon>Alphaproteobacteria</taxon>
        <taxon>Hyphomicrobiales</taxon>
        <taxon>Chelatococcaceae</taxon>
        <taxon>Chelatococcus</taxon>
    </lineage>
</organism>
<protein>
    <submittedName>
        <fullName evidence="2">2,5-dihydroxypyridine 5,6-dioxygenase</fullName>
    </submittedName>
</protein>
<dbReference type="EMBL" id="QJJK01000012">
    <property type="protein sequence ID" value="PXW54234.1"/>
    <property type="molecule type" value="Genomic_DNA"/>
</dbReference>
<dbReference type="InterPro" id="IPR058739">
    <property type="entry name" value="NicX"/>
</dbReference>
<accession>A0A2V3TYF0</accession>
<dbReference type="Pfam" id="PF26233">
    <property type="entry name" value="NicX"/>
    <property type="match status" value="1"/>
</dbReference>
<keyword evidence="1" id="KW-0479">Metal-binding</keyword>
<dbReference type="Proteomes" id="UP000248021">
    <property type="component" value="Unassembled WGS sequence"/>
</dbReference>
<evidence type="ECO:0000256" key="1">
    <source>
        <dbReference type="ARBA" id="ARBA00022723"/>
    </source>
</evidence>
<keyword evidence="2" id="KW-0560">Oxidoreductase</keyword>
<keyword evidence="2" id="KW-0223">Dioxygenase</keyword>
<keyword evidence="3" id="KW-1185">Reference proteome</keyword>
<name>A0A2V3TYF0_9HYPH</name>
<dbReference type="AlphaFoldDB" id="A0A2V3TYF0"/>
<dbReference type="GO" id="GO:0051213">
    <property type="term" value="F:dioxygenase activity"/>
    <property type="evidence" value="ECO:0007669"/>
    <property type="project" value="UniProtKB-KW"/>
</dbReference>